<accession>A0A8X6W4E5</accession>
<protein>
    <submittedName>
        <fullName evidence="2">Uncharacterized protein</fullName>
    </submittedName>
</protein>
<evidence type="ECO:0000313" key="2">
    <source>
        <dbReference type="EMBL" id="GFY27666.1"/>
    </source>
</evidence>
<proteinExistence type="predicted"/>
<feature type="region of interest" description="Disordered" evidence="1">
    <location>
        <begin position="1"/>
        <end position="32"/>
    </location>
</feature>
<evidence type="ECO:0000313" key="3">
    <source>
        <dbReference type="Proteomes" id="UP000887159"/>
    </source>
</evidence>
<dbReference type="EMBL" id="BMAU01021380">
    <property type="protein sequence ID" value="GFY27666.1"/>
    <property type="molecule type" value="Genomic_DNA"/>
</dbReference>
<dbReference type="Proteomes" id="UP000887159">
    <property type="component" value="Unassembled WGS sequence"/>
</dbReference>
<dbReference type="AlphaFoldDB" id="A0A8X6W4E5"/>
<sequence length="123" mass="13487">MVAVAKRSWSRTHGPRSRVTSSSPSATEDPRLEGLMHVKSIEVQGPCGRGRLVIKATDSKLAYHEFELSADEVPPCRGGRKTFNMSRLKRPPIGVVWKLGEGVPAQVSSSSLLHGSKFRGRHQ</sequence>
<keyword evidence="3" id="KW-1185">Reference proteome</keyword>
<reference evidence="2" key="1">
    <citation type="submission" date="2020-08" db="EMBL/GenBank/DDBJ databases">
        <title>Multicomponent nature underlies the extraordinary mechanical properties of spider dragline silk.</title>
        <authorList>
            <person name="Kono N."/>
            <person name="Nakamura H."/>
            <person name="Mori M."/>
            <person name="Yoshida Y."/>
            <person name="Ohtoshi R."/>
            <person name="Malay A.D."/>
            <person name="Moran D.A.P."/>
            <person name="Tomita M."/>
            <person name="Numata K."/>
            <person name="Arakawa K."/>
        </authorList>
    </citation>
    <scope>NUCLEOTIDE SEQUENCE</scope>
</reference>
<evidence type="ECO:0000256" key="1">
    <source>
        <dbReference type="SAM" id="MobiDB-lite"/>
    </source>
</evidence>
<name>A0A8X6W4E5_TRICX</name>
<organism evidence="2 3">
    <name type="scientific">Trichonephila clavipes</name>
    <name type="common">Golden silk orbweaver</name>
    <name type="synonym">Nephila clavipes</name>
    <dbReference type="NCBI Taxonomy" id="2585209"/>
    <lineage>
        <taxon>Eukaryota</taxon>
        <taxon>Metazoa</taxon>
        <taxon>Ecdysozoa</taxon>
        <taxon>Arthropoda</taxon>
        <taxon>Chelicerata</taxon>
        <taxon>Arachnida</taxon>
        <taxon>Araneae</taxon>
        <taxon>Araneomorphae</taxon>
        <taxon>Entelegynae</taxon>
        <taxon>Araneoidea</taxon>
        <taxon>Nephilidae</taxon>
        <taxon>Trichonephila</taxon>
    </lineage>
</organism>
<comment type="caution">
    <text evidence="2">The sequence shown here is derived from an EMBL/GenBank/DDBJ whole genome shotgun (WGS) entry which is preliminary data.</text>
</comment>
<gene>
    <name evidence="2" type="ORF">TNCV_911171</name>
</gene>